<dbReference type="GO" id="GO:0016020">
    <property type="term" value="C:membrane"/>
    <property type="evidence" value="ECO:0007669"/>
    <property type="project" value="TreeGrafter"/>
</dbReference>
<dbReference type="InterPro" id="IPR006656">
    <property type="entry name" value="Mopterin_OxRdtase"/>
</dbReference>
<dbReference type="EMBL" id="UINC01137452">
    <property type="protein sequence ID" value="SVD22800.1"/>
    <property type="molecule type" value="Genomic_DNA"/>
</dbReference>
<protein>
    <recommendedName>
        <fullName evidence="1">Molybdopterin oxidoreductase domain-containing protein</fullName>
    </recommendedName>
</protein>
<dbReference type="Pfam" id="PF00384">
    <property type="entry name" value="Molybdopterin"/>
    <property type="match status" value="1"/>
</dbReference>
<dbReference type="SUPFAM" id="SSF53706">
    <property type="entry name" value="Formate dehydrogenase/DMSO reductase, domains 1-3"/>
    <property type="match status" value="1"/>
</dbReference>
<dbReference type="AlphaFoldDB" id="A0A382TL41"/>
<proteinExistence type="predicted"/>
<name>A0A382TL41_9ZZZZ</name>
<dbReference type="Gene3D" id="3.40.228.10">
    <property type="entry name" value="Dimethylsulfoxide Reductase, domain 2"/>
    <property type="match status" value="1"/>
</dbReference>
<feature type="domain" description="Molybdopterin oxidoreductase" evidence="1">
    <location>
        <begin position="102"/>
        <end position="237"/>
    </location>
</feature>
<organism evidence="2">
    <name type="scientific">marine metagenome</name>
    <dbReference type="NCBI Taxonomy" id="408172"/>
    <lineage>
        <taxon>unclassified sequences</taxon>
        <taxon>metagenomes</taxon>
        <taxon>ecological metagenomes</taxon>
    </lineage>
</organism>
<dbReference type="GO" id="GO:0016491">
    <property type="term" value="F:oxidoreductase activity"/>
    <property type="evidence" value="ECO:0007669"/>
    <property type="project" value="InterPro"/>
</dbReference>
<dbReference type="PANTHER" id="PTHR43105:SF4">
    <property type="entry name" value="PROTEIN YDEP"/>
    <property type="match status" value="1"/>
</dbReference>
<gene>
    <name evidence="2" type="ORF">METZ01_LOCUS375654</name>
</gene>
<sequence>MSEAVSGFSSIKDSLQIARTVGFKNFFQSIFSKNTCKTCALGMGGQRGGMTNETGNFPQICKKSIQAQLTDIQLPIPLDLFRKNTIKDLQAMKPRDLVRSGRLNTPLFCASNSNRYTPIEWDDALNKVTQSLATVSPDRTFFYSSGRSSNEAAFLLQIFARTYGTNNINNCSYYCHQASGVGLNGTIGSGTATVTLQDLKKSDMIWVIGANPSSNHPRLMTELLHCRRRGGQVIIVNPLVEP</sequence>
<dbReference type="InterPro" id="IPR050123">
    <property type="entry name" value="Prok_molybdopt-oxidoreductase"/>
</dbReference>
<evidence type="ECO:0000313" key="2">
    <source>
        <dbReference type="EMBL" id="SVD22800.1"/>
    </source>
</evidence>
<feature type="non-terminal residue" evidence="2">
    <location>
        <position position="242"/>
    </location>
</feature>
<evidence type="ECO:0000259" key="1">
    <source>
        <dbReference type="Pfam" id="PF00384"/>
    </source>
</evidence>
<accession>A0A382TL41</accession>
<reference evidence="2" key="1">
    <citation type="submission" date="2018-05" db="EMBL/GenBank/DDBJ databases">
        <authorList>
            <person name="Lanie J.A."/>
            <person name="Ng W.-L."/>
            <person name="Kazmierczak K.M."/>
            <person name="Andrzejewski T.M."/>
            <person name="Davidsen T.M."/>
            <person name="Wayne K.J."/>
            <person name="Tettelin H."/>
            <person name="Glass J.I."/>
            <person name="Rusch D."/>
            <person name="Podicherti R."/>
            <person name="Tsui H.-C.T."/>
            <person name="Winkler M.E."/>
        </authorList>
    </citation>
    <scope>NUCLEOTIDE SEQUENCE</scope>
</reference>
<dbReference type="Gene3D" id="3.40.50.740">
    <property type="match status" value="1"/>
</dbReference>
<dbReference type="PANTHER" id="PTHR43105">
    <property type="entry name" value="RESPIRATORY NITRATE REDUCTASE"/>
    <property type="match status" value="1"/>
</dbReference>